<evidence type="ECO:0000313" key="5">
    <source>
        <dbReference type="Proteomes" id="UP000663855"/>
    </source>
</evidence>
<dbReference type="Proteomes" id="UP000676336">
    <property type="component" value="Unassembled WGS sequence"/>
</dbReference>
<reference evidence="1" key="1">
    <citation type="submission" date="2021-02" db="EMBL/GenBank/DDBJ databases">
        <authorList>
            <person name="Nowell W R."/>
        </authorList>
    </citation>
    <scope>NUCLEOTIDE SEQUENCE</scope>
</reference>
<dbReference type="SUPFAM" id="SSF50249">
    <property type="entry name" value="Nucleic acid-binding proteins"/>
    <property type="match status" value="1"/>
</dbReference>
<accession>A0A815TQA3</accession>
<comment type="caution">
    <text evidence="1">The sequence shown here is derived from an EMBL/GenBank/DDBJ whole genome shotgun (WGS) entry which is preliminary data.</text>
</comment>
<dbReference type="EMBL" id="CAJNRE010001504">
    <property type="protein sequence ID" value="CAF1945568.1"/>
    <property type="molecule type" value="Genomic_DNA"/>
</dbReference>
<dbReference type="EMBL" id="CAJNOV010013115">
    <property type="protein sequence ID" value="CAF1508884.1"/>
    <property type="molecule type" value="Genomic_DNA"/>
</dbReference>
<dbReference type="Proteomes" id="UP000663824">
    <property type="component" value="Unassembled WGS sequence"/>
</dbReference>
<name>A0A815TQA3_9BILA</name>
<sequence>MDSIIGFITDLTGEKRGPSKHYRRYNVLTADNEIIQGWVFSSVEIDQTTSGNILLTAANNNTSVRLQGKLSTEPNGAKTIKVSINSKSDKCINCTESTFLRPINVLTITSIKDAVLSTTPSRLEAVVLDDNETITFTQNDKQRRYKIFIIGDNSGTAPLIIYDELIEYLQIGESFILTQIKWKKIHNQLILTTSTSTIIEKATNVVIPDLNDMDESMPFKQIDIEEITCCIEEIVHSQKDIVCTSCKQNLIPITGKEHLLKCQYCSKFMLAKSKNTQTSIVIQIDNQKSTFFAKTDTLQKFYQQQNPQLAMTSENISEYYLINGPWKLTLSHFRHELISIGK</sequence>
<gene>
    <name evidence="3" type="ORF">BYL167_LOCUS7631</name>
    <name evidence="1" type="ORF">CJN711_LOCUS27685</name>
    <name evidence="2" type="ORF">MBJ925_LOCUS5636</name>
    <name evidence="4" type="ORF">SMN809_LOCUS6103</name>
</gene>
<dbReference type="Proteomes" id="UP000663855">
    <property type="component" value="Unassembled WGS sequence"/>
</dbReference>
<dbReference type="Proteomes" id="UP000681967">
    <property type="component" value="Unassembled WGS sequence"/>
</dbReference>
<proteinExistence type="predicted"/>
<dbReference type="Gene3D" id="2.40.50.140">
    <property type="entry name" value="Nucleic acid-binding proteins"/>
    <property type="match status" value="1"/>
</dbReference>
<organism evidence="1 5">
    <name type="scientific">Rotaria magnacalcarata</name>
    <dbReference type="NCBI Taxonomy" id="392030"/>
    <lineage>
        <taxon>Eukaryota</taxon>
        <taxon>Metazoa</taxon>
        <taxon>Spiralia</taxon>
        <taxon>Gnathifera</taxon>
        <taxon>Rotifera</taxon>
        <taxon>Eurotatoria</taxon>
        <taxon>Bdelloidea</taxon>
        <taxon>Philodinida</taxon>
        <taxon>Philodinidae</taxon>
        <taxon>Rotaria</taxon>
    </lineage>
</organism>
<evidence type="ECO:0000313" key="2">
    <source>
        <dbReference type="EMBL" id="CAF1945568.1"/>
    </source>
</evidence>
<evidence type="ECO:0000313" key="1">
    <source>
        <dbReference type="EMBL" id="CAF1508884.1"/>
    </source>
</evidence>
<dbReference type="AlphaFoldDB" id="A0A815TQA3"/>
<dbReference type="EMBL" id="CAJOBH010001994">
    <property type="protein sequence ID" value="CAF3884613.1"/>
    <property type="molecule type" value="Genomic_DNA"/>
</dbReference>
<dbReference type="InterPro" id="IPR012340">
    <property type="entry name" value="NA-bd_OB-fold"/>
</dbReference>
<evidence type="ECO:0000313" key="3">
    <source>
        <dbReference type="EMBL" id="CAF3884613.1"/>
    </source>
</evidence>
<dbReference type="EMBL" id="CAJOBI010001613">
    <property type="protein sequence ID" value="CAF3890639.1"/>
    <property type="molecule type" value="Genomic_DNA"/>
</dbReference>
<evidence type="ECO:0000313" key="4">
    <source>
        <dbReference type="EMBL" id="CAF3890639.1"/>
    </source>
</evidence>
<protein>
    <submittedName>
        <fullName evidence="1">Uncharacterized protein</fullName>
    </submittedName>
</protein>